<dbReference type="EMBL" id="HBUE01282295">
    <property type="protein sequence ID" value="CAG6569720.1"/>
    <property type="molecule type" value="Transcribed_RNA"/>
</dbReference>
<accession>A0A8D8GSM2</accession>
<protein>
    <submittedName>
        <fullName evidence="2">(northern house mosquito) hypothetical protein</fullName>
    </submittedName>
</protein>
<dbReference type="EMBL" id="HBUE01176780">
    <property type="protein sequence ID" value="CAG6518190.1"/>
    <property type="molecule type" value="Transcribed_RNA"/>
</dbReference>
<reference evidence="2" key="1">
    <citation type="submission" date="2021-05" db="EMBL/GenBank/DDBJ databases">
        <authorList>
            <person name="Alioto T."/>
            <person name="Alioto T."/>
            <person name="Gomez Garrido J."/>
        </authorList>
    </citation>
    <scope>NUCLEOTIDE SEQUENCE</scope>
</reference>
<evidence type="ECO:0000313" key="2">
    <source>
        <dbReference type="EMBL" id="CAG6518190.1"/>
    </source>
</evidence>
<sequence length="142" mass="16089">MESLIPHGRTTATFGGTRRWRRPTRLATRSGWPPRIRCLCCTPVDQRASPRVCFTPPLGIFCTRPRPSRSCLTTSRTTFTGAPPILVGSPATRTCCTDRWPTVPPRLCSRVVHSSRRTIATGRLWTSTRSRSSTRHRRRSDR</sequence>
<organism evidence="2">
    <name type="scientific">Culex pipiens</name>
    <name type="common">House mosquito</name>
    <dbReference type="NCBI Taxonomy" id="7175"/>
    <lineage>
        <taxon>Eukaryota</taxon>
        <taxon>Metazoa</taxon>
        <taxon>Ecdysozoa</taxon>
        <taxon>Arthropoda</taxon>
        <taxon>Hexapoda</taxon>
        <taxon>Insecta</taxon>
        <taxon>Pterygota</taxon>
        <taxon>Neoptera</taxon>
        <taxon>Endopterygota</taxon>
        <taxon>Diptera</taxon>
        <taxon>Nematocera</taxon>
        <taxon>Culicoidea</taxon>
        <taxon>Culicidae</taxon>
        <taxon>Culicinae</taxon>
        <taxon>Culicini</taxon>
        <taxon>Culex</taxon>
        <taxon>Culex</taxon>
    </lineage>
</organism>
<dbReference type="EMBL" id="HBUE01176781">
    <property type="protein sequence ID" value="CAG6518192.1"/>
    <property type="molecule type" value="Transcribed_RNA"/>
</dbReference>
<dbReference type="AlphaFoldDB" id="A0A8D8GSM2"/>
<proteinExistence type="predicted"/>
<feature type="compositionally biased region" description="Basic residues" evidence="1">
    <location>
        <begin position="132"/>
        <end position="142"/>
    </location>
</feature>
<dbReference type="EMBL" id="HBUE01176783">
    <property type="protein sequence ID" value="CAG6518196.1"/>
    <property type="molecule type" value="Transcribed_RNA"/>
</dbReference>
<dbReference type="EMBL" id="HBUE01010268">
    <property type="protein sequence ID" value="CAG6448008.1"/>
    <property type="molecule type" value="Transcribed_RNA"/>
</dbReference>
<dbReference type="EMBL" id="HBUE01282297">
    <property type="protein sequence ID" value="CAG6569724.1"/>
    <property type="molecule type" value="Transcribed_RNA"/>
</dbReference>
<name>A0A8D8GSM2_CULPI</name>
<dbReference type="EMBL" id="HBUE01282299">
    <property type="protein sequence ID" value="CAG6569728.1"/>
    <property type="molecule type" value="Transcribed_RNA"/>
</dbReference>
<feature type="region of interest" description="Disordered" evidence="1">
    <location>
        <begin position="122"/>
        <end position="142"/>
    </location>
</feature>
<dbReference type="EMBL" id="HBUE01282296">
    <property type="protein sequence ID" value="CAG6569722.1"/>
    <property type="molecule type" value="Transcribed_RNA"/>
</dbReference>
<dbReference type="EMBL" id="HBUE01176782">
    <property type="protein sequence ID" value="CAG6518194.1"/>
    <property type="molecule type" value="Transcribed_RNA"/>
</dbReference>
<dbReference type="EMBL" id="HBUE01282298">
    <property type="protein sequence ID" value="CAG6569726.1"/>
    <property type="molecule type" value="Transcribed_RNA"/>
</dbReference>
<evidence type="ECO:0000256" key="1">
    <source>
        <dbReference type="SAM" id="MobiDB-lite"/>
    </source>
</evidence>
<dbReference type="EMBL" id="HBUE01176779">
    <property type="protein sequence ID" value="CAG6518188.1"/>
    <property type="molecule type" value="Transcribed_RNA"/>
</dbReference>